<reference evidence="1" key="1">
    <citation type="journal article" date="2011" name="Proc. Natl. Acad. Sci. U.S.A.">
        <title>The genome of the fire ant Solenopsis invicta.</title>
        <authorList>
            <person name="Wurm Y."/>
            <person name="Wang J."/>
            <person name="Riba-Grognuz O."/>
            <person name="Corona M."/>
            <person name="Nygaard S."/>
            <person name="Hunt B.G."/>
            <person name="Ingram K.K."/>
            <person name="Falquet L."/>
            <person name="Nipitwattanaphon M."/>
            <person name="Gotzek D."/>
            <person name="Dijkstra M.B."/>
            <person name="Oettler J."/>
            <person name="Comtesse F."/>
            <person name="Shih C.J."/>
            <person name="Wu W.J."/>
            <person name="Yang C.C."/>
            <person name="Thomas J."/>
            <person name="Beaudoing E."/>
            <person name="Pradervand S."/>
            <person name="Flegel V."/>
            <person name="Cook E.D."/>
            <person name="Fabbretti R."/>
            <person name="Stockinger H."/>
            <person name="Long L."/>
            <person name="Farmerie W.G."/>
            <person name="Oakey J."/>
            <person name="Boomsma J.J."/>
            <person name="Pamilo P."/>
            <person name="Yi S.V."/>
            <person name="Heinze J."/>
            <person name="Goodisman M.A."/>
            <person name="Farinelli L."/>
            <person name="Harshman K."/>
            <person name="Hulo N."/>
            <person name="Cerutti L."/>
            <person name="Xenarios I."/>
            <person name="Shoemaker D."/>
            <person name="Keller L."/>
        </authorList>
    </citation>
    <scope>NUCLEOTIDE SEQUENCE [LARGE SCALE GENOMIC DNA]</scope>
</reference>
<accession>E9J5K1</accession>
<dbReference type="EMBL" id="GL768162">
    <property type="protein sequence ID" value="EFZ11901.1"/>
    <property type="molecule type" value="Genomic_DNA"/>
</dbReference>
<feature type="non-terminal residue" evidence="1">
    <location>
        <position position="1"/>
    </location>
</feature>
<dbReference type="HOGENOM" id="CLU_1623173_0_0_1"/>
<evidence type="ECO:0000313" key="1">
    <source>
        <dbReference type="EMBL" id="EFZ11901.1"/>
    </source>
</evidence>
<proteinExistence type="predicted"/>
<name>E9J5K1_SOLIN</name>
<organism>
    <name type="scientific">Solenopsis invicta</name>
    <name type="common">Red imported fire ant</name>
    <name type="synonym">Solenopsis wagneri</name>
    <dbReference type="NCBI Taxonomy" id="13686"/>
    <lineage>
        <taxon>Eukaryota</taxon>
        <taxon>Metazoa</taxon>
        <taxon>Ecdysozoa</taxon>
        <taxon>Arthropoda</taxon>
        <taxon>Hexapoda</taxon>
        <taxon>Insecta</taxon>
        <taxon>Pterygota</taxon>
        <taxon>Neoptera</taxon>
        <taxon>Endopterygota</taxon>
        <taxon>Hymenoptera</taxon>
        <taxon>Apocrita</taxon>
        <taxon>Aculeata</taxon>
        <taxon>Formicoidea</taxon>
        <taxon>Formicidae</taxon>
        <taxon>Myrmicinae</taxon>
        <taxon>Solenopsis</taxon>
    </lineage>
</organism>
<evidence type="ECO:0008006" key="2">
    <source>
        <dbReference type="Google" id="ProtNLM"/>
    </source>
</evidence>
<dbReference type="AlphaFoldDB" id="E9J5K1"/>
<sequence>WIRTVASLFVNLGVDTIRLVACLIDKITSSSKAEIGKKILLHLTDMEQETLTSTIDDIDNNENESLSLTSTSKLPYILTGEFFEVLTKNDTDQKIMAQCKNCPKTISDSKTSTGNFVSHYNRIHPQLMKQIKLKRLENKNKCKMDKKQQNIMSIIKNSLLQQIK</sequence>
<gene>
    <name evidence="1" type="ORF">SINV_09941</name>
</gene>
<protein>
    <recommendedName>
        <fullName evidence="2">BED-type domain-containing protein</fullName>
    </recommendedName>
</protein>
<feature type="non-terminal residue" evidence="1">
    <location>
        <position position="164"/>
    </location>
</feature>